<evidence type="ECO:0000313" key="2">
    <source>
        <dbReference type="Proteomes" id="UP000252733"/>
    </source>
</evidence>
<dbReference type="NCBIfam" id="TIGR04183">
    <property type="entry name" value="Por_Secre_tail"/>
    <property type="match status" value="1"/>
</dbReference>
<name>A0A368UPV8_9BACT</name>
<dbReference type="InterPro" id="IPR026444">
    <property type="entry name" value="Secre_tail"/>
</dbReference>
<protein>
    <submittedName>
        <fullName evidence="1">Putative secreted protein (Por secretion system target)</fullName>
    </submittedName>
</protein>
<sequence>MKKFYIVLIGLLIGFGAGVDTFAQQTWYAINSGDWNDPVNWTLDPAAGLHITEAEGYPLAGDNVVIKSGKNITMPEQTGDTPFAADCNVLTVDGRLDLKNTTGHSFTEIRGTGRILMEGDNFPDGEASHFVGEGQGTVVFKGGGYTISPDTFYNVEIDLTDNASKVNLAGNLTVNGNFSVLTGNFQFGNDATSRTLTVNGDVAVNNGGAMTVTTSGVHNMIAGGDITNNGTIKFTNQSQPDYDSTPATGYVILTAGGESNTTLTANNTTFLQRLIVDKGSDRTYRFTVNPSQKEYFRLFGQNNNAVASKALVINNGTLELTGATYIHSLTEGGEDFFIPEAGGFWINGGAVEVNATAVSNIADGFEATGVESDPVGSQSFSVLGLFKITDGTLNTRTHGFVAWDSGNALVQIEGGAIYTPGFRSAGGNAGRWTYNQSDGTVFMYGDLGSDLSGSGEATFSVKGTNNVFIMTGGTMEIQDAATGNELAVDIESGEGKYSVTGGTVKINRIAGASDDFNISSTAPFFNFEIAGVSSTATALLDSELTVLNDLIIKENGILDVSSNNYALNIGRNLTLESGSSIDLKSNLTSFTGSQNSIITVAEGLTLDFNDVDVNKQINYSGYFEVSSSGSGVSIDGDLNVTRGNFVVSAGGINIGGNIFLYDGNISGGTITLNGNTQQTLYSKYRKEKSIGDFNFDNTASRPQILLASDLLVNSLSFNRDQVVMLGNYNLELANGQLSTAGWGNSRMFASNGRASNGGLTLPVVLNGSYNDDIAKYFPIGYTVDGDYYFTPATVRVNGALNDSGSINVKHVAANHPTVDDPDGVVPYYWKTSYSGLSSLGSSNMRYIFTYVENIPNVPSGRGMTFTADNEWYDAGNDVRDGRNLDFDYGDPLLTDYTYGKNNAFNNVRTLYSLTDGPFNQSSTWTENADHQGSSTNSAPRPYDMVVVGGANGDNHTVSISGDERASQVYIKGKSETGIGAGDDSVDPPTFEVTSAASGAATYNYTLRRGWSYESGNEFSSLKGKGRFLIYGDNIPSADFSEFCNGNEAIFEYTGIGAYSIPESSYVTLKLFGFIDYGQELIFELNQYPNLHITESGTKTAGDIDLTVYGNLFVDDATFNISNQNNGDLYIASNLEINTGNLVFPSTERRVLNVDGDFFFSGDGGFYVSGGGSAIEHSVNLYGNLMQESGAIDLAGNTAKANIYFIGSNFAEFSKSGTDISNFNRIYINKPIGEQVLFSGNFNLNNNLNNDNTKTLVLQSGNASLDNSAINIELSSGGGMYKIPAKSELIVNQGTVSLGGGDPDGAGIWLDGKLTINDAGVANFNQGTDNYIEYTASGKSEIEVNGSGELYVGSQVRRSPYTDAGILKFSQNSDLSTIEIGTNDEGESTRGVFEILNAGSSFTQAAGATLTIKNSKNGGFTDFYFDPETVSLGDGSAINIAAGSETTEPLNMYLNKPLENLTFTGAVVGQLQTVSAEMLGNLTIGSGAEFDANGLDVTIHGNMTNEGTYSANGNTTFFNGTSDQIITGNTAFFNLEKNGGAGTLQVEDATSVTVENDLTLLSGVLNTGVNDLNVEGDVTIAEGTSTESNGGNGIVMNGTSPQNLFGGGTIARMMIDNEAGVVVPTQSSEITFSEVLKLNNGVLDIGKNLLAFTTDATITGSGDPATFSAGNMIQTNISFTDAGIIKYYPVVDSNNSPYSFTYPIGARGKYTPVVMDVTENANAGGSIRITAADEPHVTVTDPGNALNYNWTLDAVNLTGFSAHATMDALATDAPGATDNYILARIRANDSKWEKGLFENFSLVESNSIARLYFRLENGNISGDYTAGTNDAIPNDVPVYKTIQSGDWNDGTIWEKYEDGVATGVTGEVPEGSIVYIKHPVAVNVHGRSAFRTIIDEVADDNGVLNLGTTLNHRLGAVSGTGELVVASGSLPAGQYVDFFSVDGGTLEYSGNTNYSVLAELPQVNNLTFSGSGQRLLPNLDVDILGDLTIAGGDVVNEESRLMTIRGDLSATGGTFDPRQGKVVLRGSGLQTVTGNFTDDVNRSLYNMEVDNTSGITLTSPVEVENIITFTNGVINTSNSGLLTILNSSNAAVVNASRLRYVNGPMQKRINGGTLFDFPVGDDYRYGNIGVKPQTTGLWTAQYFDQAPTQTAGVTYVSQNEYWSVRSAGEDNAQIKLRWDAESGVNPDNPDFLVITRTTGDWAELSYVNKIGDVSGGTVYTEAALAHSTNERMFTFGSGSIEPFTWKGNALGAPDDWFTPANWTSNLVPSAANPAIVDDIYPTGPDPVIGEGMDAYCSTLEISEGRTVTVKKGASLEVSNSLSNSGIIVLESTNSNLSSLMLPEGATSGDVNVKLTLEANGKFYLSSPVVSTSLQDFYPDGDDVNDFVYVFREEPNWGWIRVNDSYLSDPVKAELGAMEAVAAMYIDGQALDYSGGVNTSNVVKESDGQGYFLLGNPYPVAIDWEDPVGWDRTGFGNTMYSYITIGGIRVYQTYNNGGDLLPGIPSLQMPEGYDEGNVSHIPAYQSVWLRQDVTGSMNITVKPSARVKESDAPLKSASTDDFTYNLIRIKADNDFLFDGTVIYFNDNFSESVGDEDSDKRFNSSVEVPELYTRISNRAYAINGLPALADSQYSIPLSVRNRVEGEVTLTFDLSQFNVNYEVFLEDRETGTWTNLREVNEYVYTPVQMGDDHDRFVLHFEQVQDVPTNIDESESVYAGGIQIIGQKDYASIQISPELLQRTDAVIEVLDMSGRVMNSVTTGSTKTEIELPESNGVYVVRVNAGGTVKTEKVVR</sequence>
<proteinExistence type="predicted"/>
<accession>A0A368UPV8</accession>
<reference evidence="1 2" key="1">
    <citation type="submission" date="2018-07" db="EMBL/GenBank/DDBJ databases">
        <title>Freshwater and sediment microbial communities from various areas in North America, analyzing microbe dynamics in response to fracking.</title>
        <authorList>
            <person name="Lamendella R."/>
        </authorList>
    </citation>
    <scope>NUCLEOTIDE SEQUENCE [LARGE SCALE GENOMIC DNA]</scope>
    <source>
        <strain evidence="1 2">160A</strain>
    </source>
</reference>
<keyword evidence="2" id="KW-1185">Reference proteome</keyword>
<dbReference type="RefSeq" id="WP_114437559.1">
    <property type="nucleotide sequence ID" value="NZ_QPIZ01000020.1"/>
</dbReference>
<dbReference type="EMBL" id="QPIZ01000020">
    <property type="protein sequence ID" value="RCW30836.1"/>
    <property type="molecule type" value="Genomic_DNA"/>
</dbReference>
<organism evidence="1 2">
    <name type="scientific">Marinilabilia salmonicolor</name>
    <dbReference type="NCBI Taxonomy" id="989"/>
    <lineage>
        <taxon>Bacteria</taxon>
        <taxon>Pseudomonadati</taxon>
        <taxon>Bacteroidota</taxon>
        <taxon>Bacteroidia</taxon>
        <taxon>Marinilabiliales</taxon>
        <taxon>Marinilabiliaceae</taxon>
        <taxon>Marinilabilia</taxon>
    </lineage>
</organism>
<gene>
    <name evidence="1" type="ORF">DFO77_12054</name>
</gene>
<comment type="caution">
    <text evidence="1">The sequence shown here is derived from an EMBL/GenBank/DDBJ whole genome shotgun (WGS) entry which is preliminary data.</text>
</comment>
<evidence type="ECO:0000313" key="1">
    <source>
        <dbReference type="EMBL" id="RCW30836.1"/>
    </source>
</evidence>
<dbReference type="Proteomes" id="UP000252733">
    <property type="component" value="Unassembled WGS sequence"/>
</dbReference>